<protein>
    <submittedName>
        <fullName evidence="3">Uncharacterized protein</fullName>
    </submittedName>
</protein>
<feature type="compositionally biased region" description="Basic and acidic residues" evidence="2">
    <location>
        <begin position="633"/>
        <end position="648"/>
    </location>
</feature>
<evidence type="ECO:0000313" key="3">
    <source>
        <dbReference type="Ensembl" id="ENSLAFP00000021237.1"/>
    </source>
</evidence>
<dbReference type="PANTHER" id="PTHR14089">
    <property type="entry name" value="PRE-MRNA-SPLICING FACTOR RBM22"/>
    <property type="match status" value="1"/>
</dbReference>
<feature type="compositionally biased region" description="Acidic residues" evidence="2">
    <location>
        <begin position="649"/>
        <end position="674"/>
    </location>
</feature>
<evidence type="ECO:0000256" key="2">
    <source>
        <dbReference type="SAM" id="MobiDB-lite"/>
    </source>
</evidence>
<keyword evidence="1" id="KW-0694">RNA-binding</keyword>
<feature type="region of interest" description="Disordered" evidence="2">
    <location>
        <begin position="52"/>
        <end position="73"/>
    </location>
</feature>
<organism evidence="3 4">
    <name type="scientific">Loxodonta africana</name>
    <name type="common">African elephant</name>
    <dbReference type="NCBI Taxonomy" id="9785"/>
    <lineage>
        <taxon>Eukaryota</taxon>
        <taxon>Metazoa</taxon>
        <taxon>Chordata</taxon>
        <taxon>Craniata</taxon>
        <taxon>Vertebrata</taxon>
        <taxon>Euteleostomi</taxon>
        <taxon>Mammalia</taxon>
        <taxon>Eutheria</taxon>
        <taxon>Afrotheria</taxon>
        <taxon>Proboscidea</taxon>
        <taxon>Elephantidae</taxon>
        <taxon>Loxodonta</taxon>
    </lineage>
</organism>
<sequence length="1178" mass="130927">MESEEGLTQAEKHWMMSASETYVIDSDMEGGGMDSASAYRVQLMGEERYQKKTRSKRYVMDSDSEPCETDSDSERCGLASAAVKCLRDVKPFQLSTDTKERRKDSWSERCTADLDSECLGMASDSVKHKKKAENCQRTSDLKRFWMRLRSASERCWMDSKRKQLDFEYGRCWDSSRRYQLKPARLQFGSGRYRGDFQKHRYNFERHRVDSDSEKCQTDSENERHQNEFESERHLMEVEREQCLTQIEDKILQMNEERERRLIESDSEKECRIAFDSERHRLESENEAQRLGARRKDNRPQGFWRPVFLPPSPVHQKETEEQRSVQKIDGRDVSRIQLVRYLSDDKSVRFKKVSPTLNDKQDPQQKLKENYSHNLPSDSDASMDNKHRSITRRKISVRKSRRKDYRYPQSSQSSGSQINSVLPLSAEGHTPKASPPVCHTTSMSPRSAVSSKTLRNSTHSLDTGVKICSRCFVEINNSSFHKCLKSFYDDSDPDSPLHPQVPLDSKYSLSLKSVRHHKTSRNSPLFRSLDPKQPVGIRCPLHRDESKYSLGSTSYLHCESCSALQNLKGSTVTRTFLINPQNTISRRSTPGPDNIINTSSVTGPEDGDKFNLAAKLKDEANRDNESKCVGYTNLKDEANAKDESLPKDETDLEEETNSENETNPEDETDSEDEDSPKDKKDPKDKSDPDDTDPKDDSNAENDDDTNSGADPSGDADPTSGANSNNDGDPNNGTDPTSEPDPDTDRATNNDANSERSTDPDGETHTRSDNGAHIDSGVDQDYTADFKNGTNPSYISECQNGKGLDCIPGSKNDAGPSNDTGTGNDICPHNGTGPNCGSGPNNGLVSNNNEPGHNSPGPNNTNPGPPKSLDSSYTARPSNAISPDNSADPNYDTRPTSTAGHNYSPVPNYYSDLDYVPEFTHEAGSSFVVNPNYIARSSYVAKLSSSASIVNATDPSNDTNCSGVISPSYTASTNYASDDNHVLVFTHATGSNFVINPVYNAINAHNSSSIGNIHNLSKPKLEISSSFSVSHTVYGNSSTFDVGTIYSSNPDNLSTSKFSDPSKLGRNYTIFDDHTFGAHLKDSAGSKKSSSFKHATESKDVLDANESGFLKNFSRIQNPIGIKDPARLNFHTKPNILLHSFGIIIEAEPADVVKFAISSGAMNQFFKLNLQTGSRQNVGP</sequence>
<feature type="region of interest" description="Disordered" evidence="2">
    <location>
        <begin position="282"/>
        <end position="327"/>
    </location>
</feature>
<feature type="compositionally biased region" description="Polar residues" evidence="2">
    <location>
        <begin position="830"/>
        <end position="848"/>
    </location>
</feature>
<dbReference type="Proteomes" id="UP000007646">
    <property type="component" value="Unassembled WGS sequence"/>
</dbReference>
<feature type="compositionally biased region" description="Basic and acidic residues" evidence="2">
    <location>
        <begin position="358"/>
        <end position="370"/>
    </location>
</feature>
<name>G3U079_LOXAF</name>
<dbReference type="InterPro" id="IPR039171">
    <property type="entry name" value="Cwc2/Slt11"/>
</dbReference>
<reference evidence="3" key="3">
    <citation type="submission" date="2025-09" db="UniProtKB">
        <authorList>
            <consortium name="Ensembl"/>
        </authorList>
    </citation>
    <scope>IDENTIFICATION</scope>
    <source>
        <strain evidence="3">Isolate ISIS603380</strain>
    </source>
</reference>
<feature type="compositionally biased region" description="Polar residues" evidence="2">
    <location>
        <begin position="786"/>
        <end position="797"/>
    </location>
</feature>
<dbReference type="PANTHER" id="PTHR14089:SF19">
    <property type="entry name" value="TESTIS EXPRESSED GENE 16"/>
    <property type="match status" value="1"/>
</dbReference>
<dbReference type="GO" id="GO:0000974">
    <property type="term" value="C:Prp19 complex"/>
    <property type="evidence" value="ECO:0007669"/>
    <property type="project" value="TreeGrafter"/>
</dbReference>
<dbReference type="HOGENOM" id="CLU_008145_0_0_1"/>
<accession>G3U079</accession>
<feature type="compositionally biased region" description="Low complexity" evidence="2">
    <location>
        <begin position="723"/>
        <end position="735"/>
    </location>
</feature>
<evidence type="ECO:0000256" key="1">
    <source>
        <dbReference type="ARBA" id="ARBA00022884"/>
    </source>
</evidence>
<dbReference type="eggNOG" id="KOG1738">
    <property type="taxonomic scope" value="Eukaryota"/>
</dbReference>
<dbReference type="InParanoid" id="G3U079"/>
<keyword evidence="4" id="KW-1185">Reference proteome</keyword>
<reference evidence="3 4" key="1">
    <citation type="submission" date="2009-06" db="EMBL/GenBank/DDBJ databases">
        <title>The Genome Sequence of Loxodonta africana (African elephant).</title>
        <authorList>
            <person name="Di Palma F."/>
            <person name="Heiman D."/>
            <person name="Young S."/>
            <person name="Johnson J."/>
            <person name="Lander E.S."/>
            <person name="Lindblad-Toh K."/>
        </authorList>
    </citation>
    <scope>NUCLEOTIDE SEQUENCE [LARGE SCALE GENOMIC DNA]</scope>
    <source>
        <strain evidence="3 4">Isolate ISIS603380</strain>
    </source>
</reference>
<dbReference type="AlphaFoldDB" id="G3U079"/>
<feature type="region of interest" description="Disordered" evidence="2">
    <location>
        <begin position="627"/>
        <end position="902"/>
    </location>
</feature>
<dbReference type="GeneTree" id="ENSGT00390000002792"/>
<feature type="compositionally biased region" description="Low complexity" evidence="2">
    <location>
        <begin position="849"/>
        <end position="860"/>
    </location>
</feature>
<dbReference type="OMA" id="KAENCQR"/>
<dbReference type="GO" id="GO:0036002">
    <property type="term" value="F:pre-mRNA binding"/>
    <property type="evidence" value="ECO:0007669"/>
    <property type="project" value="TreeGrafter"/>
</dbReference>
<feature type="compositionally biased region" description="Polar residues" evidence="2">
    <location>
        <begin position="867"/>
        <end position="899"/>
    </location>
</feature>
<dbReference type="GO" id="GO:0071007">
    <property type="term" value="C:U2-type catalytic step 2 spliceosome"/>
    <property type="evidence" value="ECO:0007669"/>
    <property type="project" value="TreeGrafter"/>
</dbReference>
<reference evidence="3" key="2">
    <citation type="submission" date="2025-08" db="UniProtKB">
        <authorList>
            <consortium name="Ensembl"/>
        </authorList>
    </citation>
    <scope>IDENTIFICATION</scope>
    <source>
        <strain evidence="3">Isolate ISIS603380</strain>
    </source>
</reference>
<feature type="region of interest" description="Disordered" evidence="2">
    <location>
        <begin position="581"/>
        <end position="607"/>
    </location>
</feature>
<feature type="compositionally biased region" description="Polar residues" evidence="2">
    <location>
        <begin position="371"/>
        <end position="381"/>
    </location>
</feature>
<feature type="compositionally biased region" description="Basic and acidic residues" evidence="2">
    <location>
        <begin position="675"/>
        <end position="687"/>
    </location>
</feature>
<feature type="compositionally biased region" description="Acidic residues" evidence="2">
    <location>
        <begin position="688"/>
        <end position="704"/>
    </location>
</feature>
<feature type="compositionally biased region" description="Acidic residues" evidence="2">
    <location>
        <begin position="62"/>
        <end position="71"/>
    </location>
</feature>
<feature type="region of interest" description="Disordered" evidence="2">
    <location>
        <begin position="351"/>
        <end position="454"/>
    </location>
</feature>
<dbReference type="GO" id="GO:0017070">
    <property type="term" value="F:U6 snRNA binding"/>
    <property type="evidence" value="ECO:0007669"/>
    <property type="project" value="TreeGrafter"/>
</dbReference>
<proteinExistence type="predicted"/>
<feature type="compositionally biased region" description="Basic residues" evidence="2">
    <location>
        <begin position="387"/>
        <end position="403"/>
    </location>
</feature>
<evidence type="ECO:0000313" key="4">
    <source>
        <dbReference type="Proteomes" id="UP000007646"/>
    </source>
</evidence>
<dbReference type="STRING" id="9785.ENSLAFP00000021237"/>
<feature type="compositionally biased region" description="Basic and acidic residues" evidence="2">
    <location>
        <begin position="741"/>
        <end position="770"/>
    </location>
</feature>
<dbReference type="GO" id="GO:0071006">
    <property type="term" value="C:U2-type catalytic step 1 spliceosome"/>
    <property type="evidence" value="ECO:0007669"/>
    <property type="project" value="TreeGrafter"/>
</dbReference>
<feature type="compositionally biased region" description="Polar residues" evidence="2">
    <location>
        <begin position="438"/>
        <end position="454"/>
    </location>
</feature>
<dbReference type="Ensembl" id="ENSLAFT00000035104.1">
    <property type="protein sequence ID" value="ENSLAFP00000021237.1"/>
    <property type="gene ID" value="ENSLAFG00000031687.1"/>
</dbReference>
<feature type="compositionally biased region" description="Basic and acidic residues" evidence="2">
    <location>
        <begin position="314"/>
        <end position="327"/>
    </location>
</feature>
<feature type="compositionally biased region" description="Basic and acidic residues" evidence="2">
    <location>
        <begin position="282"/>
        <end position="298"/>
    </location>
</feature>